<name>A0A1F5ZL82_9BACT</name>
<dbReference type="Proteomes" id="UP000176923">
    <property type="component" value="Unassembled WGS sequence"/>
</dbReference>
<dbReference type="STRING" id="1798382.A3D77_00725"/>
<evidence type="ECO:0000313" key="1">
    <source>
        <dbReference type="EMBL" id="OGG13230.1"/>
    </source>
</evidence>
<proteinExistence type="predicted"/>
<dbReference type="EMBL" id="MFJL01000039">
    <property type="protein sequence ID" value="OGG13230.1"/>
    <property type="molecule type" value="Genomic_DNA"/>
</dbReference>
<dbReference type="AlphaFoldDB" id="A0A1F5ZL82"/>
<reference evidence="1 2" key="1">
    <citation type="journal article" date="2016" name="Nat. Commun.">
        <title>Thousands of microbial genomes shed light on interconnected biogeochemical processes in an aquifer system.</title>
        <authorList>
            <person name="Anantharaman K."/>
            <person name="Brown C.T."/>
            <person name="Hug L.A."/>
            <person name="Sharon I."/>
            <person name="Castelle C.J."/>
            <person name="Probst A.J."/>
            <person name="Thomas B.C."/>
            <person name="Singh A."/>
            <person name="Wilkins M.J."/>
            <person name="Karaoz U."/>
            <person name="Brodie E.L."/>
            <person name="Williams K.H."/>
            <person name="Hubbard S.S."/>
            <person name="Banfield J.F."/>
        </authorList>
    </citation>
    <scope>NUCLEOTIDE SEQUENCE [LARGE SCALE GENOMIC DNA]</scope>
</reference>
<accession>A0A1F5ZL82</accession>
<comment type="caution">
    <text evidence="1">The sequence shown here is derived from an EMBL/GenBank/DDBJ whole genome shotgun (WGS) entry which is preliminary data.</text>
</comment>
<sequence>MIDTRELLDPLNTGWMAGNLARDSYSDKALALSKKGREEAQKLMEQRAKETTTLLIDKDTSSPVQVQKVVETLHQIEQTQPTTATPKIVFQG</sequence>
<evidence type="ECO:0000313" key="2">
    <source>
        <dbReference type="Proteomes" id="UP000176923"/>
    </source>
</evidence>
<protein>
    <submittedName>
        <fullName evidence="1">Uncharacterized protein</fullName>
    </submittedName>
</protein>
<gene>
    <name evidence="1" type="ORF">A3D77_00725</name>
</gene>
<organism evidence="1 2">
    <name type="scientific">Candidatus Gottesmanbacteria bacterium RIFCSPHIGHO2_02_FULL_39_11</name>
    <dbReference type="NCBI Taxonomy" id="1798382"/>
    <lineage>
        <taxon>Bacteria</taxon>
        <taxon>Candidatus Gottesmaniibacteriota</taxon>
    </lineage>
</organism>